<sequence>MHFSTSSLLLLSASTGLASVTRRCTNNTKPTHHLNEEGFYDHLDPENFTIATVIKSPYFAILTTSSFIDEGYSRRYPFTLMRNAPNVEQTQSYINNSLVEGDANWHALVDVIKEVGIYVAIGASERIGDKLHMSQVLWSPEGEKLIHRQKLRASDYERNLWSDGSVNDFKVVSTPYGRIGLLECWEHLHPQTSFPMQAQMEDIHVAMYPNVEDPYKVDDPAAITSPFASPRVNMAGVHVYSATAKVWSFVSGMDGGMVVNPYDVIQSYLSPPKNRTTEGPIYHAHSLNTTTFRKGRTYEINSQFGFASILEMLQSYPSYIPKDTGTWILHKSMTIQELLQAAKSTVSFFSGYPRPVDSPRFEMATPVVETLTEANWIRVGSSVPQTQPLALCTICRQLTVLLAQLLFRIEEPAEWSTFDVILDPNLCDLCGVFLQLIPGLNSSNESRLNSSKSKVTCEVTWSDHQLGDAARIDGIRCNLTAAGNVRAICYATHGSTDAKRDFLTGDNDGILPVPSTVDYAKVKAWVSECESEHGEICNARHEVDLPDFRLIDCPERRVVEMPPDTQYAALSYVWGSATGGEEDNASGAGPLPALPKVIDDAIMVAQAMGYQYLWVDKYCIPQDIEAARDIQIGNMGKIYNNADVTIIAAAGHSSAHGIPGVSTVDRDPVPLLCIKLDGLLALPEREIAPIITILPQPSHWTKREVRDSTWNTRGWTYQEGVLSRRRLIFTPTQACFQCQTCRFTESERGSFSTSRVFDVGAVQYGEAIFAKLESDAISFERVVSEYLSRKLTFETDRLRAIEGLLSMLHTLTPPIENLYGFPSAGFLTPAGHGSGGVDRKAATYAGGRPSFAPGWYHQSW</sequence>
<dbReference type="Pfam" id="PF06985">
    <property type="entry name" value="HET"/>
    <property type="match status" value="1"/>
</dbReference>
<keyword evidence="5" id="KW-1185">Reference proteome</keyword>
<feature type="chain" id="PRO_5035470618" evidence="1">
    <location>
        <begin position="19"/>
        <end position="860"/>
    </location>
</feature>
<protein>
    <submittedName>
        <fullName evidence="4">Heterokaryon incompatibility protein-domain-containing protein</fullName>
    </submittedName>
</protein>
<comment type="caution">
    <text evidence="4">The sequence shown here is derived from an EMBL/GenBank/DDBJ whole genome shotgun (WGS) entry which is preliminary data.</text>
</comment>
<dbReference type="Pfam" id="PF00795">
    <property type="entry name" value="CN_hydrolase"/>
    <property type="match status" value="1"/>
</dbReference>
<reference evidence="4" key="1">
    <citation type="journal article" date="2021" name="Nat. Commun.">
        <title>Genetic determinants of endophytism in the Arabidopsis root mycobiome.</title>
        <authorList>
            <person name="Mesny F."/>
            <person name="Miyauchi S."/>
            <person name="Thiergart T."/>
            <person name="Pickel B."/>
            <person name="Atanasova L."/>
            <person name="Karlsson M."/>
            <person name="Huettel B."/>
            <person name="Barry K.W."/>
            <person name="Haridas S."/>
            <person name="Chen C."/>
            <person name="Bauer D."/>
            <person name="Andreopoulos W."/>
            <person name="Pangilinan J."/>
            <person name="LaButti K."/>
            <person name="Riley R."/>
            <person name="Lipzen A."/>
            <person name="Clum A."/>
            <person name="Drula E."/>
            <person name="Henrissat B."/>
            <person name="Kohler A."/>
            <person name="Grigoriev I.V."/>
            <person name="Martin F.M."/>
            <person name="Hacquard S."/>
        </authorList>
    </citation>
    <scope>NUCLEOTIDE SEQUENCE</scope>
    <source>
        <strain evidence="4">MPI-CAGE-CH-0235</strain>
    </source>
</reference>
<gene>
    <name evidence="4" type="ORF">B0I35DRAFT_458766</name>
</gene>
<dbReference type="InterPro" id="IPR003010">
    <property type="entry name" value="C-N_Hydrolase"/>
</dbReference>
<evidence type="ECO:0000313" key="4">
    <source>
        <dbReference type="EMBL" id="KAH7322443.1"/>
    </source>
</evidence>
<evidence type="ECO:0000313" key="5">
    <source>
        <dbReference type="Proteomes" id="UP000813444"/>
    </source>
</evidence>
<dbReference type="InterPro" id="IPR036526">
    <property type="entry name" value="C-N_Hydrolase_sf"/>
</dbReference>
<dbReference type="AlphaFoldDB" id="A0A8K0WTT1"/>
<dbReference type="SUPFAM" id="SSF56317">
    <property type="entry name" value="Carbon-nitrogen hydrolase"/>
    <property type="match status" value="1"/>
</dbReference>
<dbReference type="OrthoDB" id="10250282at2759"/>
<evidence type="ECO:0000259" key="2">
    <source>
        <dbReference type="Pfam" id="PF00795"/>
    </source>
</evidence>
<feature type="domain" description="Heterokaryon incompatibility" evidence="3">
    <location>
        <begin position="567"/>
        <end position="719"/>
    </location>
</feature>
<feature type="domain" description="CN hydrolase" evidence="2">
    <location>
        <begin position="103"/>
        <end position="208"/>
    </location>
</feature>
<keyword evidence="1" id="KW-0732">Signal</keyword>
<dbReference type="Gene3D" id="3.60.110.10">
    <property type="entry name" value="Carbon-nitrogen hydrolase"/>
    <property type="match status" value="1"/>
</dbReference>
<name>A0A8K0WTT1_9HYPO</name>
<dbReference type="Proteomes" id="UP000813444">
    <property type="component" value="Unassembled WGS sequence"/>
</dbReference>
<accession>A0A8K0WTT1</accession>
<evidence type="ECO:0000256" key="1">
    <source>
        <dbReference type="SAM" id="SignalP"/>
    </source>
</evidence>
<dbReference type="InterPro" id="IPR010730">
    <property type="entry name" value="HET"/>
</dbReference>
<dbReference type="PANTHER" id="PTHR33112:SF1">
    <property type="entry name" value="HETEROKARYON INCOMPATIBILITY DOMAIN-CONTAINING PROTEIN"/>
    <property type="match status" value="1"/>
</dbReference>
<dbReference type="EMBL" id="JAGPNK010000004">
    <property type="protein sequence ID" value="KAH7322443.1"/>
    <property type="molecule type" value="Genomic_DNA"/>
</dbReference>
<organism evidence="4 5">
    <name type="scientific">Stachybotrys elegans</name>
    <dbReference type="NCBI Taxonomy" id="80388"/>
    <lineage>
        <taxon>Eukaryota</taxon>
        <taxon>Fungi</taxon>
        <taxon>Dikarya</taxon>
        <taxon>Ascomycota</taxon>
        <taxon>Pezizomycotina</taxon>
        <taxon>Sordariomycetes</taxon>
        <taxon>Hypocreomycetidae</taxon>
        <taxon>Hypocreales</taxon>
        <taxon>Stachybotryaceae</taxon>
        <taxon>Stachybotrys</taxon>
    </lineage>
</organism>
<evidence type="ECO:0000259" key="3">
    <source>
        <dbReference type="Pfam" id="PF06985"/>
    </source>
</evidence>
<proteinExistence type="predicted"/>
<dbReference type="PANTHER" id="PTHR33112">
    <property type="entry name" value="DOMAIN PROTEIN, PUTATIVE-RELATED"/>
    <property type="match status" value="1"/>
</dbReference>
<feature type="signal peptide" evidence="1">
    <location>
        <begin position="1"/>
        <end position="18"/>
    </location>
</feature>